<proteinExistence type="predicted"/>
<name>A0A6J6EX54_9ZZZZ</name>
<organism evidence="1">
    <name type="scientific">freshwater metagenome</name>
    <dbReference type="NCBI Taxonomy" id="449393"/>
    <lineage>
        <taxon>unclassified sequences</taxon>
        <taxon>metagenomes</taxon>
        <taxon>ecological metagenomes</taxon>
    </lineage>
</organism>
<reference evidence="1" key="1">
    <citation type="submission" date="2020-05" db="EMBL/GenBank/DDBJ databases">
        <authorList>
            <person name="Chiriac C."/>
            <person name="Salcher M."/>
            <person name="Ghai R."/>
            <person name="Kavagutti S V."/>
        </authorList>
    </citation>
    <scope>NUCLEOTIDE SEQUENCE</scope>
</reference>
<sequence>MAHDTSSAKNVDREDFLPVVRACFHNAANRTDSGVVNQNVEPTAEDRCHLSHRGSDTSLAGHIAWDVGANSGKAALVEI</sequence>
<dbReference type="AlphaFoldDB" id="A0A6J6EX54"/>
<protein>
    <submittedName>
        <fullName evidence="1">Unannotated protein</fullName>
    </submittedName>
</protein>
<gene>
    <name evidence="1" type="ORF">UFOPK1684_01276</name>
</gene>
<accession>A0A6J6EX54</accession>
<dbReference type="EMBL" id="CAEZTM010000076">
    <property type="protein sequence ID" value="CAB4579313.1"/>
    <property type="molecule type" value="Genomic_DNA"/>
</dbReference>
<evidence type="ECO:0000313" key="1">
    <source>
        <dbReference type="EMBL" id="CAB4579313.1"/>
    </source>
</evidence>